<keyword evidence="1" id="KW-0812">Transmembrane</keyword>
<dbReference type="RefSeq" id="WP_012515168.1">
    <property type="nucleotide sequence ID" value="NC_012470.1"/>
</dbReference>
<evidence type="ECO:0000256" key="1">
    <source>
        <dbReference type="SAM" id="Phobius"/>
    </source>
</evidence>
<feature type="transmembrane region" description="Helical" evidence="1">
    <location>
        <begin position="25"/>
        <end position="49"/>
    </location>
</feature>
<gene>
    <name evidence="3" type="ORF">NCTC6180_01355</name>
    <name evidence="2" type="ORF">NCTC7023_00067</name>
</gene>
<dbReference type="Proteomes" id="UP000255476">
    <property type="component" value="Unassembled WGS sequence"/>
</dbReference>
<evidence type="ECO:0000313" key="5">
    <source>
        <dbReference type="Proteomes" id="UP000269903"/>
    </source>
</evidence>
<dbReference type="AlphaFoldDB" id="A0A2X3S9H5"/>
<proteinExistence type="predicted"/>
<keyword evidence="1" id="KW-0472">Membrane</keyword>
<protein>
    <submittedName>
        <fullName evidence="3">Competence stimulating peptide</fullName>
    </submittedName>
</protein>
<dbReference type="NCBIfam" id="TIGR03949">
    <property type="entry name" value="bact_IIb_cerein"/>
    <property type="match status" value="1"/>
</dbReference>
<keyword evidence="1" id="KW-1133">Transmembrane helix</keyword>
<accession>A0A2X3S9H5</accession>
<name>A0A2X3S9H5_STRSZ</name>
<reference evidence="2 4" key="1">
    <citation type="submission" date="2018-06" db="EMBL/GenBank/DDBJ databases">
        <authorList>
            <consortium name="Pathogen Informatics"/>
            <person name="Doyle S."/>
        </authorList>
    </citation>
    <scope>NUCLEOTIDE SEQUENCE [LARGE SCALE GENOMIC DNA]</scope>
    <source>
        <strain evidence="2 4">NCTC7023</strain>
    </source>
</reference>
<organism evidence="3 5">
    <name type="scientific">Streptococcus equi subsp. zooepidemicus</name>
    <dbReference type="NCBI Taxonomy" id="40041"/>
    <lineage>
        <taxon>Bacteria</taxon>
        <taxon>Bacillati</taxon>
        <taxon>Bacillota</taxon>
        <taxon>Bacilli</taxon>
        <taxon>Lactobacillales</taxon>
        <taxon>Streptococcaceae</taxon>
        <taxon>Streptococcus</taxon>
    </lineage>
</organism>
<evidence type="ECO:0000313" key="4">
    <source>
        <dbReference type="Proteomes" id="UP000255476"/>
    </source>
</evidence>
<dbReference type="KEGG" id="seq:SZO_14744"/>
<dbReference type="GeneID" id="83704384"/>
<dbReference type="EMBL" id="UHHT01000001">
    <property type="protein sequence ID" value="SUO79600.1"/>
    <property type="molecule type" value="Genomic_DNA"/>
</dbReference>
<evidence type="ECO:0000313" key="2">
    <source>
        <dbReference type="EMBL" id="SUO79600.1"/>
    </source>
</evidence>
<reference evidence="3 5" key="2">
    <citation type="submission" date="2018-12" db="EMBL/GenBank/DDBJ databases">
        <authorList>
            <consortium name="Pathogen Informatics"/>
        </authorList>
    </citation>
    <scope>NUCLEOTIDE SEQUENCE [LARGE SCALE GENOMIC DNA]</scope>
    <source>
        <strain evidence="3 5">NCTC6180</strain>
    </source>
</reference>
<sequence length="55" mass="5797">MENFVNLSEQELKEMTGGAVLETAAVIYVTKWVAGGAIALFGAGAFVGYTEGKKK</sequence>
<evidence type="ECO:0000313" key="3">
    <source>
        <dbReference type="EMBL" id="VEF08087.1"/>
    </source>
</evidence>
<dbReference type="Proteomes" id="UP000269903">
    <property type="component" value="Chromosome"/>
</dbReference>
<dbReference type="InterPro" id="IPR023991">
    <property type="entry name" value="Bacteriocin_IIb_lactobn/cerein"/>
</dbReference>
<dbReference type="EMBL" id="LR134317">
    <property type="protein sequence ID" value="VEF08087.1"/>
    <property type="molecule type" value="Genomic_DNA"/>
</dbReference>